<dbReference type="Pfam" id="PF02811">
    <property type="entry name" value="PHP"/>
    <property type="match status" value="1"/>
</dbReference>
<dbReference type="EC" id="3.1.3.15" evidence="3 8"/>
<dbReference type="SUPFAM" id="SSF89550">
    <property type="entry name" value="PHP domain-like"/>
    <property type="match status" value="1"/>
</dbReference>
<reference evidence="10" key="1">
    <citation type="journal article" date="2021" name="Microb. Physiol.">
        <title>Proteogenomic Insights into the Physiology of Marine, Sulfate-Reducing, Filamentous Desulfonema limicola and Desulfonema magnum.</title>
        <authorList>
            <person name="Schnaars V."/>
            <person name="Wohlbrand L."/>
            <person name="Scheve S."/>
            <person name="Hinrichs C."/>
            <person name="Reinhardt R."/>
            <person name="Rabus R."/>
        </authorList>
    </citation>
    <scope>NUCLEOTIDE SEQUENCE</scope>
    <source>
        <strain evidence="10">4be13</strain>
    </source>
</reference>
<comment type="catalytic activity">
    <reaction evidence="7 8">
        <text>L-histidinol phosphate + H2O = L-histidinol + phosphate</text>
        <dbReference type="Rhea" id="RHEA:14465"/>
        <dbReference type="ChEBI" id="CHEBI:15377"/>
        <dbReference type="ChEBI" id="CHEBI:43474"/>
        <dbReference type="ChEBI" id="CHEBI:57699"/>
        <dbReference type="ChEBI" id="CHEBI:57980"/>
        <dbReference type="EC" id="3.1.3.15"/>
    </reaction>
</comment>
<evidence type="ECO:0000256" key="4">
    <source>
        <dbReference type="ARBA" id="ARBA00022605"/>
    </source>
</evidence>
<feature type="domain" description="PHP" evidence="9">
    <location>
        <begin position="13"/>
        <end position="215"/>
    </location>
</feature>
<dbReference type="EMBL" id="CP061800">
    <property type="protein sequence ID" value="QTA89043.1"/>
    <property type="molecule type" value="Genomic_DNA"/>
</dbReference>
<dbReference type="NCBIfam" id="TIGR01856">
    <property type="entry name" value="hisJ_fam"/>
    <property type="match status" value="1"/>
</dbReference>
<dbReference type="KEGG" id="dmm:dnm_050900"/>
<evidence type="ECO:0000256" key="1">
    <source>
        <dbReference type="ARBA" id="ARBA00004970"/>
    </source>
</evidence>
<dbReference type="GO" id="GO:0000105">
    <property type="term" value="P:L-histidine biosynthetic process"/>
    <property type="evidence" value="ECO:0007669"/>
    <property type="project" value="UniProtKB-UniRule"/>
</dbReference>
<dbReference type="InterPro" id="IPR016195">
    <property type="entry name" value="Pol/histidinol_Pase-like"/>
</dbReference>
<evidence type="ECO:0000256" key="7">
    <source>
        <dbReference type="ARBA" id="ARBA00049158"/>
    </source>
</evidence>
<protein>
    <recommendedName>
        <fullName evidence="3 8">Histidinol-phosphatase</fullName>
        <shortName evidence="8">HolPase</shortName>
        <ecNumber evidence="3 8">3.1.3.15</ecNumber>
    </recommendedName>
</protein>
<evidence type="ECO:0000313" key="10">
    <source>
        <dbReference type="EMBL" id="QTA89043.1"/>
    </source>
</evidence>
<sequence length="282" mass="32376">MNQPHLVSVHGGHSGEFCNHAQDSLENIITSYIKKGFAWVGITEHMPPPDDCFLYPDEKEAGLDSEKLYQRFARYISTCRSLQKKYSSSIKILVGFETETYTGYKDFIKKLVNKFEPDYIVGSVHHIRDIPFDMSQEQYDQIALASGGHDGMYCEYFDLQYDMINALRPPVVGHFDLIRLFDPEYCSRLKKPEIWKRILRNLKCISEFDLILDFNMRSLYKGASEPFVSEPILLQALELGIAVIPGDDSHSAETTGLNIEKGIKILAELGFDTRWRIPEFSK</sequence>
<dbReference type="Gene3D" id="3.20.20.140">
    <property type="entry name" value="Metal-dependent hydrolases"/>
    <property type="match status" value="1"/>
</dbReference>
<evidence type="ECO:0000256" key="8">
    <source>
        <dbReference type="RuleBase" id="RU366003"/>
    </source>
</evidence>
<accession>A0A975BPM6</accession>
<keyword evidence="5 8" id="KW-0378">Hydrolase</keyword>
<keyword evidence="11" id="KW-1185">Reference proteome</keyword>
<evidence type="ECO:0000256" key="2">
    <source>
        <dbReference type="ARBA" id="ARBA00009152"/>
    </source>
</evidence>
<gene>
    <name evidence="10" type="ORF">dnm_050900</name>
</gene>
<evidence type="ECO:0000256" key="6">
    <source>
        <dbReference type="ARBA" id="ARBA00023102"/>
    </source>
</evidence>
<dbReference type="PANTHER" id="PTHR21039">
    <property type="entry name" value="HISTIDINOL PHOSPHATASE-RELATED"/>
    <property type="match status" value="1"/>
</dbReference>
<evidence type="ECO:0000256" key="3">
    <source>
        <dbReference type="ARBA" id="ARBA00013085"/>
    </source>
</evidence>
<comment type="similarity">
    <text evidence="2 8">Belongs to the PHP hydrolase family. HisK subfamily.</text>
</comment>
<comment type="pathway">
    <text evidence="1 8">Amino-acid biosynthesis; L-histidine biosynthesis; L-histidine from 5-phospho-alpha-D-ribose 1-diphosphate: step 8/9.</text>
</comment>
<dbReference type="InterPro" id="IPR004013">
    <property type="entry name" value="PHP_dom"/>
</dbReference>
<organism evidence="10 11">
    <name type="scientific">Desulfonema magnum</name>
    <dbReference type="NCBI Taxonomy" id="45655"/>
    <lineage>
        <taxon>Bacteria</taxon>
        <taxon>Pseudomonadati</taxon>
        <taxon>Thermodesulfobacteriota</taxon>
        <taxon>Desulfobacteria</taxon>
        <taxon>Desulfobacterales</taxon>
        <taxon>Desulfococcaceae</taxon>
        <taxon>Desulfonema</taxon>
    </lineage>
</organism>
<dbReference type="RefSeq" id="WP_207683546.1">
    <property type="nucleotide sequence ID" value="NZ_CP061800.1"/>
</dbReference>
<evidence type="ECO:0000256" key="5">
    <source>
        <dbReference type="ARBA" id="ARBA00022801"/>
    </source>
</evidence>
<dbReference type="PANTHER" id="PTHR21039:SF0">
    <property type="entry name" value="HISTIDINOL-PHOSPHATASE"/>
    <property type="match status" value="1"/>
</dbReference>
<keyword evidence="6 8" id="KW-0368">Histidine biosynthesis</keyword>
<name>A0A975BPM6_9BACT</name>
<dbReference type="AlphaFoldDB" id="A0A975BPM6"/>
<evidence type="ECO:0000313" key="11">
    <source>
        <dbReference type="Proteomes" id="UP000663722"/>
    </source>
</evidence>
<proteinExistence type="inferred from homology"/>
<evidence type="ECO:0000259" key="9">
    <source>
        <dbReference type="Pfam" id="PF02811"/>
    </source>
</evidence>
<dbReference type="GO" id="GO:0004401">
    <property type="term" value="F:histidinol-phosphatase activity"/>
    <property type="evidence" value="ECO:0007669"/>
    <property type="project" value="UniProtKB-UniRule"/>
</dbReference>
<keyword evidence="4 8" id="KW-0028">Amino-acid biosynthesis</keyword>
<dbReference type="GO" id="GO:0005737">
    <property type="term" value="C:cytoplasm"/>
    <property type="evidence" value="ECO:0007669"/>
    <property type="project" value="TreeGrafter"/>
</dbReference>
<dbReference type="InterPro" id="IPR010140">
    <property type="entry name" value="Histidinol_P_phosphatase_HisJ"/>
</dbReference>
<dbReference type="Proteomes" id="UP000663722">
    <property type="component" value="Chromosome"/>
</dbReference>
<dbReference type="CDD" id="cd12110">
    <property type="entry name" value="PHP_HisPPase_Hisj_like"/>
    <property type="match status" value="1"/>
</dbReference>